<dbReference type="Gene3D" id="3.40.190.10">
    <property type="entry name" value="Periplasmic binding protein-like II"/>
    <property type="match status" value="1"/>
</dbReference>
<accession>A0A2T2WCD5</accession>
<dbReference type="AlphaFoldDB" id="A0A2T2WCD5"/>
<evidence type="ECO:0008006" key="4">
    <source>
        <dbReference type="Google" id="ProtNLM"/>
    </source>
</evidence>
<evidence type="ECO:0000313" key="2">
    <source>
        <dbReference type="EMBL" id="PSR19902.1"/>
    </source>
</evidence>
<evidence type="ECO:0000256" key="1">
    <source>
        <dbReference type="SAM" id="SignalP"/>
    </source>
</evidence>
<organism evidence="2 3">
    <name type="scientific">Sulfobacillus acidophilus</name>
    <dbReference type="NCBI Taxonomy" id="53633"/>
    <lineage>
        <taxon>Bacteria</taxon>
        <taxon>Bacillati</taxon>
        <taxon>Bacillota</taxon>
        <taxon>Clostridia</taxon>
        <taxon>Eubacteriales</taxon>
        <taxon>Clostridiales Family XVII. Incertae Sedis</taxon>
        <taxon>Sulfobacillus</taxon>
    </lineage>
</organism>
<sequence>MTQTTKWGSVALAGSLLTMALAGAAAPRPAVSHAKVTITFWNEMTGPYEVALNRVMAAFGKKYPNIHIDDVVVPNDATLEPKLLAAIVGNDPPTISQLNPSWAADFVK</sequence>
<gene>
    <name evidence="2" type="ORF">C7B45_17620</name>
</gene>
<dbReference type="EMBL" id="PXYV01000119">
    <property type="protein sequence ID" value="PSR19902.1"/>
    <property type="molecule type" value="Genomic_DNA"/>
</dbReference>
<name>A0A2T2WCD5_9FIRM</name>
<dbReference type="SUPFAM" id="SSF53850">
    <property type="entry name" value="Periplasmic binding protein-like II"/>
    <property type="match status" value="1"/>
</dbReference>
<reference evidence="2 3" key="1">
    <citation type="journal article" date="2014" name="BMC Genomics">
        <title>Comparison of environmental and isolate Sulfobacillus genomes reveals diverse carbon, sulfur, nitrogen, and hydrogen metabolisms.</title>
        <authorList>
            <person name="Justice N.B."/>
            <person name="Norman A."/>
            <person name="Brown C.T."/>
            <person name="Singh A."/>
            <person name="Thomas B.C."/>
            <person name="Banfield J.F."/>
        </authorList>
    </citation>
    <scope>NUCLEOTIDE SEQUENCE [LARGE SCALE GENOMIC DNA]</scope>
    <source>
        <strain evidence="2">AMDSBA3</strain>
    </source>
</reference>
<proteinExistence type="predicted"/>
<feature type="signal peptide" evidence="1">
    <location>
        <begin position="1"/>
        <end position="24"/>
    </location>
</feature>
<dbReference type="Proteomes" id="UP000241848">
    <property type="component" value="Unassembled WGS sequence"/>
</dbReference>
<keyword evidence="1" id="KW-0732">Signal</keyword>
<protein>
    <recommendedName>
        <fullName evidence="4">ABC transporter substrate-binding protein</fullName>
    </recommendedName>
</protein>
<evidence type="ECO:0000313" key="3">
    <source>
        <dbReference type="Proteomes" id="UP000241848"/>
    </source>
</evidence>
<feature type="chain" id="PRO_5038346568" description="ABC transporter substrate-binding protein" evidence="1">
    <location>
        <begin position="25"/>
        <end position="108"/>
    </location>
</feature>
<feature type="non-terminal residue" evidence="2">
    <location>
        <position position="108"/>
    </location>
</feature>
<comment type="caution">
    <text evidence="2">The sequence shown here is derived from an EMBL/GenBank/DDBJ whole genome shotgun (WGS) entry which is preliminary data.</text>
</comment>